<dbReference type="InterPro" id="IPR020846">
    <property type="entry name" value="MFS_dom"/>
</dbReference>
<keyword evidence="2 5" id="KW-0812">Transmembrane</keyword>
<comment type="subcellular location">
    <subcellularLocation>
        <location evidence="1">Membrane</location>
        <topology evidence="1">Multi-pass membrane protein</topology>
    </subcellularLocation>
</comment>
<reference evidence="7 8" key="2">
    <citation type="submission" date="2015-02" db="EMBL/GenBank/DDBJ databases">
        <title>The complete genome of Sphingomonas hengshuiensis sp. WHSC-8 isolated from soil of Hengshui Lake.</title>
        <authorList>
            <person name="Wei S."/>
            <person name="Guo J."/>
            <person name="Su C."/>
            <person name="Wu R."/>
            <person name="Zhang Z."/>
            <person name="Liang K."/>
            <person name="Li H."/>
            <person name="Wang T."/>
            <person name="Liu H."/>
            <person name="Zhang C."/>
            <person name="Li Z."/>
            <person name="Wang Q."/>
            <person name="Meng J."/>
        </authorList>
    </citation>
    <scope>NUCLEOTIDE SEQUENCE [LARGE SCALE GENOMIC DNA]</scope>
    <source>
        <strain evidence="7 8">WHSC-8</strain>
    </source>
</reference>
<dbReference type="GO" id="GO:0016020">
    <property type="term" value="C:membrane"/>
    <property type="evidence" value="ECO:0007669"/>
    <property type="project" value="UniProtKB-SubCell"/>
</dbReference>
<dbReference type="PANTHER" id="PTHR11662:SF399">
    <property type="entry name" value="FI19708P1-RELATED"/>
    <property type="match status" value="1"/>
</dbReference>
<feature type="transmembrane region" description="Helical" evidence="5">
    <location>
        <begin position="173"/>
        <end position="191"/>
    </location>
</feature>
<feature type="transmembrane region" description="Helical" evidence="5">
    <location>
        <begin position="12"/>
        <end position="31"/>
    </location>
</feature>
<sequence>MAAIGRSRVRVQLVFMLFVISAIAFLDRTNISVAGVQMRQDYGIDQITLGWVFSAFLLGYAAFQVPAGWLAARIGPRKLLTAALVWWGIFSIATALVPPQAQHAVLMLVIVRFALGIGEAAVYPSSNQFVSRWVPVQERGRANGLIFAGVGAGSGLTPPLITAVIVFGGWHAAFYACAAIGIVAAVVWYAIARDRPQEHSRVNAAELAHIEAGLPPEPSHEKVAVPWGAILSSRNVWGLFLSYFAFGYVIWIFFSWFFIYLAEARGLDLKSSALFGMAPFLAMTIGCLSGGVLNDAISRRLGLYWGRSGLAMVSFVLTGIFLLIGSQVSNAPLAVLTLALGGGAMYLSQSSFWSVTADISGRHTGVVSGLMNVGCQIGGALTASLTPWIAANYGWAAAFGTGAALVIIATIAWALVDPTKLIEPVDTPAPGISSEPVPVAL</sequence>
<dbReference type="InterPro" id="IPR011701">
    <property type="entry name" value="MFS"/>
</dbReference>
<feature type="transmembrane region" description="Helical" evidence="5">
    <location>
        <begin position="395"/>
        <end position="416"/>
    </location>
</feature>
<protein>
    <submittedName>
        <fullName evidence="7">MFS transporter permease</fullName>
    </submittedName>
</protein>
<dbReference type="EMBL" id="CP010836">
    <property type="protein sequence ID" value="AJP72663.1"/>
    <property type="molecule type" value="Genomic_DNA"/>
</dbReference>
<feature type="transmembrane region" description="Helical" evidence="5">
    <location>
        <begin position="240"/>
        <end position="261"/>
    </location>
</feature>
<proteinExistence type="predicted"/>
<evidence type="ECO:0000256" key="3">
    <source>
        <dbReference type="ARBA" id="ARBA00022989"/>
    </source>
</evidence>
<feature type="transmembrane region" description="Helical" evidence="5">
    <location>
        <begin position="305"/>
        <end position="325"/>
    </location>
</feature>
<feature type="transmembrane region" description="Helical" evidence="5">
    <location>
        <begin position="51"/>
        <end position="72"/>
    </location>
</feature>
<feature type="transmembrane region" description="Helical" evidence="5">
    <location>
        <begin position="103"/>
        <end position="123"/>
    </location>
</feature>
<dbReference type="InterPro" id="IPR036259">
    <property type="entry name" value="MFS_trans_sf"/>
</dbReference>
<keyword evidence="3 5" id="KW-1133">Transmembrane helix</keyword>
<dbReference type="PANTHER" id="PTHR11662">
    <property type="entry name" value="SOLUTE CARRIER FAMILY 17"/>
    <property type="match status" value="1"/>
</dbReference>
<dbReference type="AlphaFoldDB" id="A0A7U4J9D7"/>
<organism evidence="7 8">
    <name type="scientific">Sphingomonas hengshuiensis</name>
    <dbReference type="NCBI Taxonomy" id="1609977"/>
    <lineage>
        <taxon>Bacteria</taxon>
        <taxon>Pseudomonadati</taxon>
        <taxon>Pseudomonadota</taxon>
        <taxon>Alphaproteobacteria</taxon>
        <taxon>Sphingomonadales</taxon>
        <taxon>Sphingomonadaceae</taxon>
        <taxon>Sphingomonas</taxon>
    </lineage>
</organism>
<evidence type="ECO:0000256" key="1">
    <source>
        <dbReference type="ARBA" id="ARBA00004141"/>
    </source>
</evidence>
<accession>A0A7U4J9D7</accession>
<dbReference type="Proteomes" id="UP000032300">
    <property type="component" value="Chromosome"/>
</dbReference>
<feature type="domain" description="Major facilitator superfamily (MFS) profile" evidence="6">
    <location>
        <begin position="13"/>
        <end position="421"/>
    </location>
</feature>
<dbReference type="PROSITE" id="PS50850">
    <property type="entry name" value="MFS"/>
    <property type="match status" value="1"/>
</dbReference>
<evidence type="ECO:0000313" key="8">
    <source>
        <dbReference type="Proteomes" id="UP000032300"/>
    </source>
</evidence>
<dbReference type="CDD" id="cd17319">
    <property type="entry name" value="MFS_ExuT_GudP_like"/>
    <property type="match status" value="1"/>
</dbReference>
<evidence type="ECO:0000256" key="4">
    <source>
        <dbReference type="ARBA" id="ARBA00023136"/>
    </source>
</evidence>
<dbReference type="Pfam" id="PF07690">
    <property type="entry name" value="MFS_1"/>
    <property type="match status" value="1"/>
</dbReference>
<dbReference type="InterPro" id="IPR050382">
    <property type="entry name" value="MFS_Na/Anion_cotransporter"/>
</dbReference>
<keyword evidence="4 5" id="KW-0472">Membrane</keyword>
<evidence type="ECO:0000259" key="6">
    <source>
        <dbReference type="PROSITE" id="PS50850"/>
    </source>
</evidence>
<dbReference type="SUPFAM" id="SSF103473">
    <property type="entry name" value="MFS general substrate transporter"/>
    <property type="match status" value="1"/>
</dbReference>
<gene>
    <name evidence="7" type="ORF">TS85_14075</name>
</gene>
<feature type="transmembrane region" description="Helical" evidence="5">
    <location>
        <begin position="144"/>
        <end position="167"/>
    </location>
</feature>
<evidence type="ECO:0000256" key="5">
    <source>
        <dbReference type="SAM" id="Phobius"/>
    </source>
</evidence>
<dbReference type="KEGG" id="sphi:TS85_14075"/>
<dbReference type="Gene3D" id="1.20.1250.20">
    <property type="entry name" value="MFS general substrate transporter like domains"/>
    <property type="match status" value="2"/>
</dbReference>
<feature type="transmembrane region" description="Helical" evidence="5">
    <location>
        <begin position="79"/>
        <end position="97"/>
    </location>
</feature>
<name>A0A7U4J9D7_9SPHN</name>
<evidence type="ECO:0000256" key="2">
    <source>
        <dbReference type="ARBA" id="ARBA00022692"/>
    </source>
</evidence>
<dbReference type="OrthoDB" id="9794076at2"/>
<evidence type="ECO:0000313" key="7">
    <source>
        <dbReference type="EMBL" id="AJP72663.1"/>
    </source>
</evidence>
<feature type="transmembrane region" description="Helical" evidence="5">
    <location>
        <begin position="369"/>
        <end position="389"/>
    </location>
</feature>
<dbReference type="GO" id="GO:0022857">
    <property type="term" value="F:transmembrane transporter activity"/>
    <property type="evidence" value="ECO:0007669"/>
    <property type="project" value="InterPro"/>
</dbReference>
<feature type="transmembrane region" description="Helical" evidence="5">
    <location>
        <begin position="331"/>
        <end position="348"/>
    </location>
</feature>
<reference evidence="7 8" key="1">
    <citation type="journal article" date="2015" name="Int. J. Syst. Evol. Microbiol.">
        <title>Sphingomonas hengshuiensis sp. nov., isolated from lake wetland.</title>
        <authorList>
            <person name="Wei S."/>
            <person name="Wang T."/>
            <person name="Liu H."/>
            <person name="Zhang C."/>
            <person name="Guo J."/>
            <person name="Wang Q."/>
            <person name="Liang K."/>
            <person name="Zhang Z."/>
        </authorList>
    </citation>
    <scope>NUCLEOTIDE SEQUENCE [LARGE SCALE GENOMIC DNA]</scope>
    <source>
        <strain evidence="7 8">WHSC-8</strain>
    </source>
</reference>
<feature type="transmembrane region" description="Helical" evidence="5">
    <location>
        <begin position="273"/>
        <end position="293"/>
    </location>
</feature>
<keyword evidence="8" id="KW-1185">Reference proteome</keyword>